<proteinExistence type="predicted"/>
<comment type="caution">
    <text evidence="1">The sequence shown here is derived from an EMBL/GenBank/DDBJ whole genome shotgun (WGS) entry which is preliminary data.</text>
</comment>
<dbReference type="EMBL" id="JAUTBA010000001">
    <property type="protein sequence ID" value="MDQ1151878.1"/>
    <property type="molecule type" value="Genomic_DNA"/>
</dbReference>
<dbReference type="Proteomes" id="UP001244640">
    <property type="component" value="Unassembled WGS sequence"/>
</dbReference>
<evidence type="ECO:0000313" key="2">
    <source>
        <dbReference type="Proteomes" id="UP001244640"/>
    </source>
</evidence>
<gene>
    <name evidence="1" type="ORF">QE382_003862</name>
</gene>
<sequence>MSLFSISILLLLAANLTVMEKGMTVEVTCRDSELYANDFTCIKTKQVAQNYCC</sequence>
<protein>
    <submittedName>
        <fullName evidence="1">Uncharacterized protein</fullName>
    </submittedName>
</protein>
<organism evidence="1 2">
    <name type="scientific">Sphingobacterium zeae</name>
    <dbReference type="NCBI Taxonomy" id="1776859"/>
    <lineage>
        <taxon>Bacteria</taxon>
        <taxon>Pseudomonadati</taxon>
        <taxon>Bacteroidota</taxon>
        <taxon>Sphingobacteriia</taxon>
        <taxon>Sphingobacteriales</taxon>
        <taxon>Sphingobacteriaceae</taxon>
        <taxon>Sphingobacterium</taxon>
    </lineage>
</organism>
<evidence type="ECO:0000313" key="1">
    <source>
        <dbReference type="EMBL" id="MDQ1151878.1"/>
    </source>
</evidence>
<accession>A0ABU0UAL3</accession>
<name>A0ABU0UAL3_9SPHI</name>
<reference evidence="1 2" key="1">
    <citation type="submission" date="2023-07" db="EMBL/GenBank/DDBJ databases">
        <title>Functional and genomic diversity of the sorghum phyllosphere microbiome.</title>
        <authorList>
            <person name="Shade A."/>
        </authorList>
    </citation>
    <scope>NUCLEOTIDE SEQUENCE [LARGE SCALE GENOMIC DNA]</scope>
    <source>
        <strain evidence="1 2">SORGH_AS_0892</strain>
    </source>
</reference>
<keyword evidence="2" id="KW-1185">Reference proteome</keyword>